<evidence type="ECO:0000256" key="2">
    <source>
        <dbReference type="SAM" id="SignalP"/>
    </source>
</evidence>
<evidence type="ECO:0000313" key="3">
    <source>
        <dbReference type="EnsemblMetazoa" id="XP_038062015.1"/>
    </source>
</evidence>
<keyword evidence="4" id="KW-1185">Reference proteome</keyword>
<dbReference type="PANTHER" id="PTHR33562">
    <property type="entry name" value="ATILLA, ISOFORM B-RELATED-RELATED"/>
    <property type="match status" value="1"/>
</dbReference>
<dbReference type="AlphaFoldDB" id="A0A914ADK4"/>
<accession>A0A914ADK4</accession>
<feature type="signal peptide" evidence="2">
    <location>
        <begin position="1"/>
        <end position="19"/>
    </location>
</feature>
<sequence>MKFLLITGILLASVGYLFATECHFCSYVSGTMGEECKDPFTSNGNSSETCQGTYCLKVVSKVSGELTSITRSCSEACSEACLSLFGIEGCTYCCQSDNCNGAGSVTFSLSVMVAMVTAVLKLSA</sequence>
<proteinExistence type="predicted"/>
<dbReference type="OMA" id="CKRCCST"/>
<feature type="chain" id="PRO_5037801998" evidence="2">
    <location>
        <begin position="20"/>
        <end position="124"/>
    </location>
</feature>
<organism evidence="3 4">
    <name type="scientific">Patiria miniata</name>
    <name type="common">Bat star</name>
    <name type="synonym">Asterina miniata</name>
    <dbReference type="NCBI Taxonomy" id="46514"/>
    <lineage>
        <taxon>Eukaryota</taxon>
        <taxon>Metazoa</taxon>
        <taxon>Echinodermata</taxon>
        <taxon>Eleutherozoa</taxon>
        <taxon>Asterozoa</taxon>
        <taxon>Asteroidea</taxon>
        <taxon>Valvatacea</taxon>
        <taxon>Valvatida</taxon>
        <taxon>Asterinidae</taxon>
        <taxon>Patiria</taxon>
    </lineage>
</organism>
<dbReference type="EnsemblMetazoa" id="XM_038206087.1">
    <property type="protein sequence ID" value="XP_038062015.1"/>
    <property type="gene ID" value="LOC119732530"/>
</dbReference>
<evidence type="ECO:0000313" key="4">
    <source>
        <dbReference type="Proteomes" id="UP000887568"/>
    </source>
</evidence>
<dbReference type="InterPro" id="IPR050975">
    <property type="entry name" value="Sleep_regulator"/>
</dbReference>
<dbReference type="OrthoDB" id="10360629at2759"/>
<protein>
    <submittedName>
        <fullName evidence="3">Uncharacterized protein</fullName>
    </submittedName>
</protein>
<name>A0A914ADK4_PATMI</name>
<dbReference type="Proteomes" id="UP000887568">
    <property type="component" value="Unplaced"/>
</dbReference>
<dbReference type="GeneID" id="119732530"/>
<dbReference type="RefSeq" id="XP_038062015.1">
    <property type="nucleotide sequence ID" value="XM_038206087.1"/>
</dbReference>
<reference evidence="3" key="1">
    <citation type="submission" date="2022-11" db="UniProtKB">
        <authorList>
            <consortium name="EnsemblMetazoa"/>
        </authorList>
    </citation>
    <scope>IDENTIFICATION</scope>
</reference>
<keyword evidence="1 2" id="KW-0732">Signal</keyword>
<evidence type="ECO:0000256" key="1">
    <source>
        <dbReference type="ARBA" id="ARBA00022729"/>
    </source>
</evidence>